<reference evidence="2 3" key="1">
    <citation type="submission" date="2014-01" db="EMBL/GenBank/DDBJ databases">
        <title>Actinotalea ferrariae CF5-4.</title>
        <authorList>
            <person name="Chen F."/>
            <person name="Li Y."/>
            <person name="Wang G."/>
        </authorList>
    </citation>
    <scope>NUCLEOTIDE SEQUENCE [LARGE SCALE GENOMIC DNA]</scope>
    <source>
        <strain evidence="2 3">CF5-4</strain>
    </source>
</reference>
<evidence type="ECO:0000313" key="3">
    <source>
        <dbReference type="Proteomes" id="UP000019753"/>
    </source>
</evidence>
<dbReference type="Proteomes" id="UP000019753">
    <property type="component" value="Unassembled WGS sequence"/>
</dbReference>
<evidence type="ECO:0000313" key="2">
    <source>
        <dbReference type="EMBL" id="EYR65078.1"/>
    </source>
</evidence>
<organism evidence="2 3">
    <name type="scientific">Actinotalea ferrariae CF5-4</name>
    <dbReference type="NCBI Taxonomy" id="948458"/>
    <lineage>
        <taxon>Bacteria</taxon>
        <taxon>Bacillati</taxon>
        <taxon>Actinomycetota</taxon>
        <taxon>Actinomycetes</taxon>
        <taxon>Micrococcales</taxon>
        <taxon>Cellulomonadaceae</taxon>
        <taxon>Actinotalea</taxon>
    </lineage>
</organism>
<dbReference type="SUPFAM" id="SSF51430">
    <property type="entry name" value="NAD(P)-linked oxidoreductase"/>
    <property type="match status" value="1"/>
</dbReference>
<gene>
    <name evidence="2" type="ORF">N866_15280</name>
</gene>
<dbReference type="OrthoDB" id="9768851at2"/>
<sequence length="317" mass="33638">MTADRLGIGLAAVGRPSYITPGRTADLGAERAPEALERRTHTLLDAAVAAGVRYVDVARSYGRAEEFVAAWLAGRDSREVEVGSKWGYRYVGDWRLDADVHEVKDHSVDAFREQWSQSDRFLGRHLGRYLVHSATLESGALTDTALHRELARVRDRGIRVGISTSGPHQADAVRTALDVVVGGAPLFTAFQVTWNPLEPSVGPAAAEAAGRGAQVVVKEVVANGRLTPGTDDDAPGARHVVGLAREVGVPVDQLCVAVALAQPWAWRVLSGAATTEHLASHVTGAGLGLDPAVVAEALGAPEDPAAYWAARSDRAWS</sequence>
<dbReference type="EMBL" id="AXCW01000005">
    <property type="protein sequence ID" value="EYR65078.1"/>
    <property type="molecule type" value="Genomic_DNA"/>
</dbReference>
<keyword evidence="3" id="KW-1185">Reference proteome</keyword>
<dbReference type="Gene3D" id="3.20.20.100">
    <property type="entry name" value="NADP-dependent oxidoreductase domain"/>
    <property type="match status" value="1"/>
</dbReference>
<dbReference type="InterPro" id="IPR036812">
    <property type="entry name" value="NAD(P)_OxRdtase_dom_sf"/>
</dbReference>
<protein>
    <submittedName>
        <fullName evidence="2">Aldo/keto reductase</fullName>
    </submittedName>
</protein>
<comment type="caution">
    <text evidence="2">The sequence shown here is derived from an EMBL/GenBank/DDBJ whole genome shotgun (WGS) entry which is preliminary data.</text>
</comment>
<feature type="domain" description="NADP-dependent oxidoreductase" evidence="1">
    <location>
        <begin position="40"/>
        <end position="282"/>
    </location>
</feature>
<dbReference type="RefSeq" id="WP_034221561.1">
    <property type="nucleotide sequence ID" value="NZ_AXCW01000005.1"/>
</dbReference>
<accession>A0A021VVD2</accession>
<dbReference type="PANTHER" id="PTHR43312:SF1">
    <property type="entry name" value="NADP-DEPENDENT OXIDOREDUCTASE DOMAIN-CONTAINING PROTEIN"/>
    <property type="match status" value="1"/>
</dbReference>
<dbReference type="AlphaFoldDB" id="A0A021VVD2"/>
<name>A0A021VVD2_9CELL</name>
<dbReference type="InterPro" id="IPR023210">
    <property type="entry name" value="NADP_OxRdtase_dom"/>
</dbReference>
<proteinExistence type="predicted"/>
<evidence type="ECO:0000259" key="1">
    <source>
        <dbReference type="Pfam" id="PF00248"/>
    </source>
</evidence>
<dbReference type="Pfam" id="PF00248">
    <property type="entry name" value="Aldo_ket_red"/>
    <property type="match status" value="1"/>
</dbReference>
<dbReference type="PANTHER" id="PTHR43312">
    <property type="entry name" value="D-THREO-ALDOSE 1-DEHYDROGENASE"/>
    <property type="match status" value="1"/>
</dbReference>
<dbReference type="InterPro" id="IPR053135">
    <property type="entry name" value="AKR2_Oxidoreductase"/>
</dbReference>